<feature type="domain" description="DH" evidence="23">
    <location>
        <begin position="779"/>
        <end position="962"/>
    </location>
</feature>
<dbReference type="CDD" id="cd11797">
    <property type="entry name" value="SH3_DNMBP_N4"/>
    <property type="match status" value="1"/>
</dbReference>
<dbReference type="PANTHER" id="PTHR22834">
    <property type="entry name" value="NUCLEAR FUSION PROTEIN FUS2"/>
    <property type="match status" value="1"/>
</dbReference>
<dbReference type="InterPro" id="IPR035817">
    <property type="entry name" value="DNMBP_SH3_N1"/>
</dbReference>
<reference evidence="25 26" key="1">
    <citation type="journal article" date="2020" name="Nature">
        <title>Six reference-quality genomes reveal evolution of bat adaptations.</title>
        <authorList>
            <person name="Jebb D."/>
            <person name="Huang Z."/>
            <person name="Pippel M."/>
            <person name="Hughes G.M."/>
            <person name="Lavrichenko K."/>
            <person name="Devanna P."/>
            <person name="Winkler S."/>
            <person name="Jermiin L.S."/>
            <person name="Skirmuntt E.C."/>
            <person name="Katzourakis A."/>
            <person name="Burkitt-Gray L."/>
            <person name="Ray D.A."/>
            <person name="Sullivan K.A.M."/>
            <person name="Roscito J.G."/>
            <person name="Kirilenko B.M."/>
            <person name="Davalos L.M."/>
            <person name="Corthals A.P."/>
            <person name="Power M.L."/>
            <person name="Jones G."/>
            <person name="Ransome R.D."/>
            <person name="Dechmann D.K.N."/>
            <person name="Locatelli A.G."/>
            <person name="Puechmaille S.J."/>
            <person name="Fedrigo O."/>
            <person name="Jarvis E.D."/>
            <person name="Hiller M."/>
            <person name="Vernes S.C."/>
            <person name="Myers E.W."/>
            <person name="Teeling E.C."/>
        </authorList>
    </citation>
    <scope>NUCLEOTIDE SEQUENCE [LARGE SCALE GENOMIC DNA]</scope>
    <source>
        <strain evidence="25">MMyoMyo1</strain>
        <tissue evidence="25">Flight muscle</tissue>
    </source>
</reference>
<proteinExistence type="predicted"/>
<evidence type="ECO:0000256" key="3">
    <source>
        <dbReference type="ARBA" id="ARBA00004348"/>
    </source>
</evidence>
<feature type="domain" description="SH3" evidence="22">
    <location>
        <begin position="66"/>
        <end position="126"/>
    </location>
</feature>
<keyword evidence="9" id="KW-0677">Repeat</keyword>
<dbReference type="Gene3D" id="1.20.900.10">
    <property type="entry name" value="Dbl homology (DH) domain"/>
    <property type="match status" value="1"/>
</dbReference>
<feature type="domain" description="SH3" evidence="22">
    <location>
        <begin position="243"/>
        <end position="302"/>
    </location>
</feature>
<dbReference type="InterPro" id="IPR027267">
    <property type="entry name" value="AH/BAR_dom_sf"/>
</dbReference>
<keyword evidence="5 19" id="KW-0728">SH3 domain</keyword>
<evidence type="ECO:0000256" key="5">
    <source>
        <dbReference type="ARBA" id="ARBA00022443"/>
    </source>
</evidence>
<dbReference type="SUPFAM" id="SSF48065">
    <property type="entry name" value="DBL homology domain (DH-domain)"/>
    <property type="match status" value="1"/>
</dbReference>
<dbReference type="FunFam" id="1.20.1270.60:FF:000027">
    <property type="entry name" value="dynamin-binding protein isoform X1"/>
    <property type="match status" value="1"/>
</dbReference>
<evidence type="ECO:0000256" key="11">
    <source>
        <dbReference type="ARBA" id="ARBA00022990"/>
    </source>
</evidence>
<evidence type="ECO:0000256" key="6">
    <source>
        <dbReference type="ARBA" id="ARBA00022490"/>
    </source>
</evidence>
<dbReference type="SMART" id="SM00326">
    <property type="entry name" value="SH3"/>
    <property type="match status" value="6"/>
</dbReference>
<dbReference type="VEuPathDB" id="HostDB:LOC118669864"/>
<evidence type="ECO:0000313" key="25">
    <source>
        <dbReference type="EMBL" id="KAF6303692.1"/>
    </source>
</evidence>
<dbReference type="InterPro" id="IPR036028">
    <property type="entry name" value="SH3-like_dom_sf"/>
</dbReference>
<dbReference type="FunFam" id="2.30.30.40:FF:000084">
    <property type="entry name" value="dynamin-binding protein isoform X1"/>
    <property type="match status" value="1"/>
</dbReference>
<dbReference type="Gene3D" id="2.30.30.40">
    <property type="entry name" value="SH3 Domains"/>
    <property type="match status" value="6"/>
</dbReference>
<dbReference type="CDD" id="cd11796">
    <property type="entry name" value="SH3_DNMBP_N3"/>
    <property type="match status" value="1"/>
</dbReference>
<keyword evidence="6" id="KW-0963">Cytoplasm</keyword>
<dbReference type="EMBL" id="JABWUV010000015">
    <property type="protein sequence ID" value="KAF6303692.1"/>
    <property type="molecule type" value="Genomic_DNA"/>
</dbReference>
<dbReference type="GO" id="GO:0045202">
    <property type="term" value="C:synapse"/>
    <property type="evidence" value="ECO:0007669"/>
    <property type="project" value="UniProtKB-SubCell"/>
</dbReference>
<dbReference type="Pfam" id="PF07653">
    <property type="entry name" value="SH3_2"/>
    <property type="match status" value="1"/>
</dbReference>
<keyword evidence="7" id="KW-0597">Phosphoprotein</keyword>
<feature type="compositionally biased region" description="Pro residues" evidence="21">
    <location>
        <begin position="608"/>
        <end position="617"/>
    </location>
</feature>
<feature type="region of interest" description="Disordered" evidence="21">
    <location>
        <begin position="1415"/>
        <end position="1477"/>
    </location>
</feature>
<evidence type="ECO:0000256" key="1">
    <source>
        <dbReference type="ARBA" id="ARBA00004245"/>
    </source>
</evidence>
<feature type="domain" description="SH3" evidence="22">
    <location>
        <begin position="145"/>
        <end position="204"/>
    </location>
</feature>
<evidence type="ECO:0000256" key="14">
    <source>
        <dbReference type="ARBA" id="ARBA00023054"/>
    </source>
</evidence>
<dbReference type="InterPro" id="IPR000219">
    <property type="entry name" value="DH_dom"/>
</dbReference>
<dbReference type="InterPro" id="IPR004148">
    <property type="entry name" value="BAR_dom"/>
</dbReference>
<dbReference type="SMART" id="SM00325">
    <property type="entry name" value="RhoGEF"/>
    <property type="match status" value="1"/>
</dbReference>
<dbReference type="CDD" id="cd12141">
    <property type="entry name" value="SH3_DNMBP_C2"/>
    <property type="match status" value="1"/>
</dbReference>
<keyword evidence="13" id="KW-0333">Golgi apparatus</keyword>
<dbReference type="SMART" id="SM00721">
    <property type="entry name" value="BAR"/>
    <property type="match status" value="1"/>
</dbReference>
<dbReference type="InterPro" id="IPR001452">
    <property type="entry name" value="SH3_domain"/>
</dbReference>
<evidence type="ECO:0000256" key="19">
    <source>
        <dbReference type="PROSITE-ProRule" id="PRU00192"/>
    </source>
</evidence>
<evidence type="ECO:0000256" key="12">
    <source>
        <dbReference type="ARBA" id="ARBA00023018"/>
    </source>
</evidence>
<dbReference type="PROSITE" id="PS50002">
    <property type="entry name" value="SH3"/>
    <property type="match status" value="6"/>
</dbReference>
<evidence type="ECO:0000256" key="4">
    <source>
        <dbReference type="ARBA" id="ARBA00018186"/>
    </source>
</evidence>
<dbReference type="FunFam" id="2.30.30.40:FF:000160">
    <property type="entry name" value="dynamin-binding protein isoform X1"/>
    <property type="match status" value="1"/>
</dbReference>
<keyword evidence="15" id="KW-0206">Cytoskeleton</keyword>
<feature type="domain" description="BAR" evidence="24">
    <location>
        <begin position="1003"/>
        <end position="1212"/>
    </location>
</feature>
<evidence type="ECO:0000256" key="10">
    <source>
        <dbReference type="ARBA" id="ARBA00022949"/>
    </source>
</evidence>
<evidence type="ECO:0000259" key="24">
    <source>
        <dbReference type="PROSITE" id="PS51021"/>
    </source>
</evidence>
<feature type="domain" description="SH3" evidence="22">
    <location>
        <begin position="1507"/>
        <end position="1570"/>
    </location>
</feature>
<evidence type="ECO:0000256" key="17">
    <source>
        <dbReference type="ARBA" id="ARBA00034103"/>
    </source>
</evidence>
<dbReference type="GO" id="GO:0005856">
    <property type="term" value="C:cytoskeleton"/>
    <property type="evidence" value="ECO:0007669"/>
    <property type="project" value="UniProtKB-SubCell"/>
</dbReference>
<evidence type="ECO:0000313" key="26">
    <source>
        <dbReference type="Proteomes" id="UP000527355"/>
    </source>
</evidence>
<evidence type="ECO:0000259" key="23">
    <source>
        <dbReference type="PROSITE" id="PS50010"/>
    </source>
</evidence>
<evidence type="ECO:0000256" key="18">
    <source>
        <dbReference type="ARBA" id="ARBA00062167"/>
    </source>
</evidence>
<dbReference type="InterPro" id="IPR035818">
    <property type="entry name" value="DNMBP_SH3_N2"/>
</dbReference>
<dbReference type="InterPro" id="IPR035820">
    <property type="entry name" value="DNMBP_SH3_C1"/>
</dbReference>
<keyword evidence="8" id="KW-0344">Guanine-nucleotide releasing factor</keyword>
<dbReference type="FunFam" id="1.20.900.10:FF:000023">
    <property type="entry name" value="dynamin-binding protein isoform X2"/>
    <property type="match status" value="1"/>
</dbReference>
<feature type="compositionally biased region" description="Polar residues" evidence="21">
    <location>
        <begin position="456"/>
        <end position="470"/>
    </location>
</feature>
<dbReference type="Proteomes" id="UP000527355">
    <property type="component" value="Unassembled WGS sequence"/>
</dbReference>
<dbReference type="FunFam" id="2.30.30.40:FF:000138">
    <property type="entry name" value="dynamin-binding protein isoform X1"/>
    <property type="match status" value="1"/>
</dbReference>
<evidence type="ECO:0000256" key="8">
    <source>
        <dbReference type="ARBA" id="ARBA00022658"/>
    </source>
</evidence>
<dbReference type="PROSITE" id="PS00741">
    <property type="entry name" value="DH_1"/>
    <property type="match status" value="1"/>
</dbReference>
<feature type="compositionally biased region" description="Polar residues" evidence="21">
    <location>
        <begin position="407"/>
        <end position="416"/>
    </location>
</feature>
<dbReference type="CDD" id="cd11795">
    <property type="entry name" value="SH3_DNMBP_N2"/>
    <property type="match status" value="1"/>
</dbReference>
<comment type="subcellular location">
    <subcellularLocation>
        <location evidence="2">Cell junction</location>
    </subcellularLocation>
    <subcellularLocation>
        <location evidence="1">Cytoplasm</location>
        <location evidence="1">Cytoskeleton</location>
    </subcellularLocation>
    <subcellularLocation>
        <location evidence="3">Golgi apparatus</location>
        <location evidence="3">Golgi stack</location>
    </subcellularLocation>
    <subcellularLocation>
        <location evidence="17">Synapse</location>
    </subcellularLocation>
</comment>
<dbReference type="FunFam" id="2.30.30.40:FF:000066">
    <property type="entry name" value="dynamin-binding protein isoform X1"/>
    <property type="match status" value="1"/>
</dbReference>
<dbReference type="GO" id="GO:0035556">
    <property type="term" value="P:intracellular signal transduction"/>
    <property type="evidence" value="ECO:0007669"/>
    <property type="project" value="InterPro"/>
</dbReference>
<dbReference type="Gene3D" id="1.20.1270.60">
    <property type="entry name" value="Arfaptin homology (AH) domain/BAR domain"/>
    <property type="match status" value="1"/>
</dbReference>
<dbReference type="SUPFAM" id="SSF50044">
    <property type="entry name" value="SH3-domain"/>
    <property type="match status" value="6"/>
</dbReference>
<dbReference type="SUPFAM" id="SSF103657">
    <property type="entry name" value="BAR/IMD domain-like"/>
    <property type="match status" value="1"/>
</dbReference>
<feature type="region of interest" description="Disordered" evidence="21">
    <location>
        <begin position="212"/>
        <end position="244"/>
    </location>
</feature>
<dbReference type="InterPro" id="IPR035899">
    <property type="entry name" value="DBL_dom_sf"/>
</dbReference>
<protein>
    <recommendedName>
        <fullName evidence="4">Dynamin-binding protein</fullName>
    </recommendedName>
    <alternativeName>
        <fullName evidence="16">Scaffold protein Tuba</fullName>
    </alternativeName>
</protein>
<evidence type="ECO:0000259" key="22">
    <source>
        <dbReference type="PROSITE" id="PS50002"/>
    </source>
</evidence>
<organism evidence="25 26">
    <name type="scientific">Myotis myotis</name>
    <name type="common">Greater mouse-eared bat</name>
    <name type="synonym">Vespertilio myotis</name>
    <dbReference type="NCBI Taxonomy" id="51298"/>
    <lineage>
        <taxon>Eukaryota</taxon>
        <taxon>Metazoa</taxon>
        <taxon>Chordata</taxon>
        <taxon>Craniata</taxon>
        <taxon>Vertebrata</taxon>
        <taxon>Euteleostomi</taxon>
        <taxon>Mammalia</taxon>
        <taxon>Eutheria</taxon>
        <taxon>Laurasiatheria</taxon>
        <taxon>Chiroptera</taxon>
        <taxon>Yangochiroptera</taxon>
        <taxon>Vespertilionidae</taxon>
        <taxon>Myotis</taxon>
    </lineage>
</organism>
<dbReference type="PROSITE" id="PS51021">
    <property type="entry name" value="BAR"/>
    <property type="match status" value="1"/>
</dbReference>
<dbReference type="GO" id="GO:0005795">
    <property type="term" value="C:Golgi stack"/>
    <property type="evidence" value="ECO:0007669"/>
    <property type="project" value="UniProtKB-SubCell"/>
</dbReference>
<dbReference type="CDD" id="cd11794">
    <property type="entry name" value="SH3_DNMBP_N1"/>
    <property type="match status" value="1"/>
</dbReference>
<evidence type="ECO:0000256" key="13">
    <source>
        <dbReference type="ARBA" id="ARBA00023034"/>
    </source>
</evidence>
<evidence type="ECO:0000256" key="20">
    <source>
        <dbReference type="SAM" id="Coils"/>
    </source>
</evidence>
<dbReference type="PRINTS" id="PR00499">
    <property type="entry name" value="P67PHOX"/>
</dbReference>
<evidence type="ECO:0000256" key="7">
    <source>
        <dbReference type="ARBA" id="ARBA00022553"/>
    </source>
</evidence>
<dbReference type="Pfam" id="PF00621">
    <property type="entry name" value="RhoGEF"/>
    <property type="match status" value="1"/>
</dbReference>
<feature type="coiled-coil region" evidence="20">
    <location>
        <begin position="694"/>
        <end position="750"/>
    </location>
</feature>
<dbReference type="CDD" id="cd11798">
    <property type="entry name" value="SH3_DNMBP_C1"/>
    <property type="match status" value="1"/>
</dbReference>
<feature type="region of interest" description="Disordered" evidence="21">
    <location>
        <begin position="594"/>
        <end position="654"/>
    </location>
</feature>
<dbReference type="GO" id="GO:0060271">
    <property type="term" value="P:cilium assembly"/>
    <property type="evidence" value="ECO:0007669"/>
    <property type="project" value="TreeGrafter"/>
</dbReference>
<keyword evidence="12" id="KW-0770">Synapse</keyword>
<comment type="caution">
    <text evidence="25">The sequence shown here is derived from an EMBL/GenBank/DDBJ whole genome shotgun (WGS) entry which is preliminary data.</text>
</comment>
<accession>A0A7J7TSX0</accession>
<keyword evidence="14 20" id="KW-0175">Coiled coil</keyword>
<dbReference type="Pfam" id="PF00018">
    <property type="entry name" value="SH3_1"/>
    <property type="match status" value="1"/>
</dbReference>
<dbReference type="CDD" id="cd07589">
    <property type="entry name" value="BAR_DNMBP"/>
    <property type="match status" value="1"/>
</dbReference>
<gene>
    <name evidence="25" type="ORF">mMyoMyo1_004038</name>
</gene>
<evidence type="ECO:0000256" key="16">
    <source>
        <dbReference type="ARBA" id="ARBA00032587"/>
    </source>
</evidence>
<feature type="domain" description="SH3" evidence="22">
    <location>
        <begin position="1280"/>
        <end position="1343"/>
    </location>
</feature>
<feature type="compositionally biased region" description="Low complexity" evidence="21">
    <location>
        <begin position="1415"/>
        <end position="1436"/>
    </location>
</feature>
<keyword evidence="11" id="KW-0007">Acetylation</keyword>
<evidence type="ECO:0000256" key="9">
    <source>
        <dbReference type="ARBA" id="ARBA00022737"/>
    </source>
</evidence>
<dbReference type="FunFam" id="2.30.30.40:FF:000120">
    <property type="entry name" value="dynamin-binding protein isoform X1"/>
    <property type="match status" value="1"/>
</dbReference>
<keyword evidence="26" id="KW-1185">Reference proteome</keyword>
<dbReference type="PROSITE" id="PS50010">
    <property type="entry name" value="DH_2"/>
    <property type="match status" value="1"/>
</dbReference>
<dbReference type="Pfam" id="PF03114">
    <property type="entry name" value="BAR"/>
    <property type="match status" value="1"/>
</dbReference>
<name>A0A7J7TSX0_MYOMY</name>
<dbReference type="InterPro" id="IPR001331">
    <property type="entry name" value="GDS_CDC24_CS"/>
</dbReference>
<comment type="subunit">
    <text evidence="18">Binds DNM1 via its N-terminal SH3 domains. The C-terminal SH3 domain binds a complex containing actin, tubulin, Hsp70 and actin-regulatory proteins, such as ENAH, EVL, WIRE, CR16, WAVE1 and NAP1L1. Interacts with FASLG. Interacts (via SH3 domain 6) with WASL. Interacts (via SH3 domain 6) interacts with ENAH. Interacts (via C-terminal domain) with TJP1; required for the apical cell-cell junction localization of DNMBP.</text>
</comment>
<feature type="region of interest" description="Disordered" evidence="21">
    <location>
        <begin position="755"/>
        <end position="776"/>
    </location>
</feature>
<feature type="region of interest" description="Disordered" evidence="21">
    <location>
        <begin position="1346"/>
        <end position="1379"/>
    </location>
</feature>
<dbReference type="GO" id="GO:0070161">
    <property type="term" value="C:anchoring junction"/>
    <property type="evidence" value="ECO:0007669"/>
    <property type="project" value="UniProtKB-SubCell"/>
</dbReference>
<dbReference type="Pfam" id="PF14604">
    <property type="entry name" value="SH3_9"/>
    <property type="match status" value="2"/>
</dbReference>
<sequence>MEAGSVVRAIFDFCPSVSEELPLFVGDVIEVLAVVDEFWLLGKKEDVTGQFPSSFVEIVTIPSLKQGERLFVCTCEFTSQELNSLPLYRGDLVILDGTPTAGWLQGRSCWGARGFFPSSCVRELCLSSQSRQWHSQSALLQIPDYSMGQARALMGLSAQLDEELDFREGDVITIIGVPEPGWFEGELEGRRGIFPEGFVELLGPLRTVDESVRSGNHDDCMENGEVDTPTGEEERGPEEEDEQPGTYGIALYRFQALEPNELDFEVGDKIRILGTLEDGWLEGSLKGRTGIFPYRFVNLCPKTKVEETVVLPQESSLRRVPETSLDCPENSLVLGEEGHESHEYEEEKSNCIIFETSASPPDHLTSEYAVNTSSHWDEGTSRGPPRSPGTGHGQPLAKDSATKDSSEVVNGVSSQPHVPFHPQLQKNQYYSRAGGSQPSSGQFSDPFPLEARTRDYSSLPSRKTYSQPKTLTKRASPFPEGSSLSASRVVRPSQLSPQLPGKARCTKKYHTLKEKNAARFCSEMKPGLQDMAPAVDALALPQGDGNVDLDSKLTQQLIEFEKSLSGTEPDKILRHFSIMDFSSEKDIVRGSSKLITQQELPGRRKALRPPPPRPAPTSPHLLVDQNLKPQPPLAVRPSRPAPLPPSAQQKTNAVPLKLLTCNRPTCETLEKEAPENIEKTLDQTSQCPLVLVRIQEMEQDLDMYSRAHEELNLMLEKQEESLRAETLENLAFYESNIENLNMELQQLREMTLLSSQSSSPVAASGSVSTENPEQRMLEKRAKVVEELHQTERDYVRDLEMCIERIMVPLQQAQIPNIDFEGLFGNMQMVIKVSKQLLADLEISDAVGPVFLDHRDELEGTYKAYCQNHDEATSLLEIYEKDERIQKHLQDSVAELKSLYSEWGCTNYINLGSFLIKPVQRVMRYPLLLMELLNSTPESHPDKVPLTNAVLAVKEINVNINEYKRRKDLVLKYRKGDEDSLMEKISKLNIHSIIKKSNRVSSHLKHLTGFAPQIRDEAFEETEKNFRMQERLIKSFIRDLSLYLQHIRESACVKVVAAASMWDVCMEKGHKDLEQFEKVHRYISDQLFTNFKERTERLVISPLNQLLSMFTGPHKLVQKRFDKLLDFYNCTERAEKLKDKKTLEELQSARNNYEALNAQLLDELPKFHQYAQGLFTNCVHGYAEAHCDFVRQALEQLKPLLSLLKVAGREGNLIAVFHEEHSRVLQQLQVFTFFPETLPATKRPFERKTVDRQSARKPLLGLPTYMLQSDELRASLLARYPPEKLFQADRNFNAAQDLDVSLLEGDLVGVIKKKDPMGSPNRWLIDNGVTKGFVYSSFLKPYNARRSHSDASVGSHSSTESEHSSSSPRFPRQNSHSTLTFNPSSMAVAFTSGPCQKQPQEASSLKELDQATLSASLNVGSSESSPSSRPSDPHSTSQPRPWDSADLAQDVDQPAPTLRSYRNSQHPEMAGCSVPGRNGPEKDLIKGCARTAQSLEDKNEELESSEALGNQVYFAVYTFKARNPNELSVSANQRLKILDFKDVTGNTEWWLAEVNGKKGYVPSNYIRKAEYT</sequence>
<dbReference type="InterPro" id="IPR035819">
    <property type="entry name" value="DNMBP_SH3_N3"/>
</dbReference>
<dbReference type="CDD" id="cd00160">
    <property type="entry name" value="RhoGEF"/>
    <property type="match status" value="1"/>
</dbReference>
<dbReference type="InterPro" id="IPR051492">
    <property type="entry name" value="Dynamin-Rho_GEF"/>
</dbReference>
<feature type="compositionally biased region" description="Pro residues" evidence="21">
    <location>
        <begin position="629"/>
        <end position="645"/>
    </location>
</feature>
<evidence type="ECO:0000256" key="15">
    <source>
        <dbReference type="ARBA" id="ARBA00023212"/>
    </source>
</evidence>
<dbReference type="PANTHER" id="PTHR22834:SF19">
    <property type="entry name" value="DYNAMIN-BINDING PROTEIN"/>
    <property type="match status" value="1"/>
</dbReference>
<feature type="compositionally biased region" description="Polar residues" evidence="21">
    <location>
        <begin position="424"/>
        <end position="443"/>
    </location>
</feature>
<dbReference type="GO" id="GO:0005085">
    <property type="term" value="F:guanyl-nucleotide exchange factor activity"/>
    <property type="evidence" value="ECO:0007669"/>
    <property type="project" value="UniProtKB-KW"/>
</dbReference>
<dbReference type="FunFam" id="2.30.30.40:FF:000165">
    <property type="entry name" value="dynamin-binding protein isoform X1"/>
    <property type="match status" value="1"/>
</dbReference>
<feature type="region of interest" description="Disordered" evidence="21">
    <location>
        <begin position="373"/>
        <end position="502"/>
    </location>
</feature>
<feature type="domain" description="SH3" evidence="22">
    <location>
        <begin position="2"/>
        <end position="61"/>
    </location>
</feature>
<evidence type="ECO:0000256" key="2">
    <source>
        <dbReference type="ARBA" id="ARBA00004282"/>
    </source>
</evidence>
<evidence type="ECO:0000256" key="21">
    <source>
        <dbReference type="SAM" id="MobiDB-lite"/>
    </source>
</evidence>
<keyword evidence="10" id="KW-0965">Cell junction</keyword>
<feature type="compositionally biased region" description="Low complexity" evidence="21">
    <location>
        <begin position="755"/>
        <end position="768"/>
    </location>
</feature>